<keyword evidence="1" id="KW-0378">Hydrolase</keyword>
<dbReference type="PANTHER" id="PTHR11014:SF63">
    <property type="entry name" value="METALLOPEPTIDASE, PUTATIVE (AFU_ORTHOLOGUE AFUA_6G09600)-RELATED"/>
    <property type="match status" value="1"/>
</dbReference>
<organism evidence="3 4">
    <name type="scientific">Pseudomonas yamanorum</name>
    <dbReference type="NCBI Taxonomy" id="515393"/>
    <lineage>
        <taxon>Bacteria</taxon>
        <taxon>Pseudomonadati</taxon>
        <taxon>Pseudomonadota</taxon>
        <taxon>Gammaproteobacteria</taxon>
        <taxon>Pseudomonadales</taxon>
        <taxon>Pseudomonadaceae</taxon>
        <taxon>Pseudomonas</taxon>
    </lineage>
</organism>
<keyword evidence="4" id="KW-1185">Reference proteome</keyword>
<dbReference type="CDD" id="cd05666">
    <property type="entry name" value="M20_Acy1-like"/>
    <property type="match status" value="1"/>
</dbReference>
<protein>
    <submittedName>
        <fullName evidence="3">M20 aminoacylase family protein</fullName>
    </submittedName>
</protein>
<dbReference type="EMBL" id="JAVGXC010000010">
    <property type="protein sequence ID" value="MDR0189888.1"/>
    <property type="molecule type" value="Genomic_DNA"/>
</dbReference>
<proteinExistence type="predicted"/>
<comment type="caution">
    <text evidence="3">The sequence shown here is derived from an EMBL/GenBank/DDBJ whole genome shotgun (WGS) entry which is preliminary data.</text>
</comment>
<dbReference type="Proteomes" id="UP001224477">
    <property type="component" value="Unassembled WGS sequence"/>
</dbReference>
<dbReference type="SUPFAM" id="SSF53187">
    <property type="entry name" value="Zn-dependent exopeptidases"/>
    <property type="match status" value="1"/>
</dbReference>
<dbReference type="NCBIfam" id="TIGR01891">
    <property type="entry name" value="amidohydrolases"/>
    <property type="match status" value="1"/>
</dbReference>
<dbReference type="PIRSF" id="PIRSF005962">
    <property type="entry name" value="Pept_M20D_amidohydro"/>
    <property type="match status" value="1"/>
</dbReference>
<dbReference type="InterPro" id="IPR002933">
    <property type="entry name" value="Peptidase_M20"/>
</dbReference>
<name>A0ABU1CRJ1_9PSED</name>
<evidence type="ECO:0000313" key="4">
    <source>
        <dbReference type="Proteomes" id="UP001224477"/>
    </source>
</evidence>
<evidence type="ECO:0000259" key="2">
    <source>
        <dbReference type="Pfam" id="PF07687"/>
    </source>
</evidence>
<dbReference type="InterPro" id="IPR011650">
    <property type="entry name" value="Peptidase_M20_dimer"/>
</dbReference>
<evidence type="ECO:0000313" key="3">
    <source>
        <dbReference type="EMBL" id="MDR0189888.1"/>
    </source>
</evidence>
<dbReference type="InterPro" id="IPR036264">
    <property type="entry name" value="Bact_exopeptidase_dim_dom"/>
</dbReference>
<dbReference type="Pfam" id="PF01546">
    <property type="entry name" value="Peptidase_M20"/>
    <property type="match status" value="1"/>
</dbReference>
<dbReference type="Pfam" id="PF07687">
    <property type="entry name" value="M20_dimer"/>
    <property type="match status" value="1"/>
</dbReference>
<dbReference type="Gene3D" id="3.30.70.360">
    <property type="match status" value="1"/>
</dbReference>
<dbReference type="InterPro" id="IPR017439">
    <property type="entry name" value="Amidohydrolase"/>
</dbReference>
<accession>A0ABU1CRJ1</accession>
<reference evidence="3 4" key="1">
    <citation type="journal article" date="2023" name="Microbiol. Resour. Announc.">
        <title>Whole-genome sequence of Pseudomonas yamanorum OLsAu1 isolated from the edible ectomycorrhizal mushroom Lactarius sp. section Deliciosi.</title>
        <authorList>
            <person name="Ramirez-Mendoza R."/>
            <person name="Angeles-Argaiz R.E."/>
            <person name="Hernandez-Oaxaca D."/>
            <person name="Aguirre-Beltran L."/>
            <person name="Almaraz-Suarez J."/>
            <person name="Perez-Moreno J."/>
        </authorList>
    </citation>
    <scope>NUCLEOTIDE SEQUENCE [LARGE SCALE GENOMIC DNA]</scope>
    <source>
        <strain evidence="3 4">OLsAu1</strain>
    </source>
</reference>
<dbReference type="PANTHER" id="PTHR11014">
    <property type="entry name" value="PEPTIDASE M20 FAMILY MEMBER"/>
    <property type="match status" value="1"/>
</dbReference>
<feature type="domain" description="Peptidase M20 dimerisation" evidence="2">
    <location>
        <begin position="199"/>
        <end position="288"/>
    </location>
</feature>
<gene>
    <name evidence="3" type="ORF">RCO22_13150</name>
</gene>
<sequence>MQFDYSNKKSQSMSQNPVDAICPDLEELTALRRDLHAHPELGFDEHRTSQIVASFLEGLGIEVFRGLAGTGVVGVIHGASPGGSIGLRADMDCLPMVETNDFAHRSVHPGLMHGCGHDGHTVMLLAAARYLAQTRRFRGTAVVIFQPAEEGGGGAQVMIEQGLFEQFNVDSIYALHNNPDYPAGVIAVQPGPVEAAADTFDIIVTGRGGHAAIPHETIDPVVVASHIVIALQSIVSRNLHPLEAGVVTVATMQTSQLTASNVIPAQVKMRGTARSFTAANRDLLDRRIGEIAQGVATAFGATATCDYQRGYPPTVNHTEQALFAAQVARSLIGEENVKCNEPLTMGAEDFSYMLEQRPGAYIYLGQGGSPSQGAGSCQLHNDHYDFNDSIIPLGAGLLASLVEQGLPLE</sequence>
<evidence type="ECO:0000256" key="1">
    <source>
        <dbReference type="ARBA" id="ARBA00022801"/>
    </source>
</evidence>
<dbReference type="Gene3D" id="3.40.630.10">
    <property type="entry name" value="Zn peptidases"/>
    <property type="match status" value="1"/>
</dbReference>
<dbReference type="SUPFAM" id="SSF55031">
    <property type="entry name" value="Bacterial exopeptidase dimerisation domain"/>
    <property type="match status" value="1"/>
</dbReference>
<dbReference type="RefSeq" id="WP_309254975.1">
    <property type="nucleotide sequence ID" value="NZ_JAVGXC010000010.1"/>
</dbReference>